<dbReference type="InterPro" id="IPR008457">
    <property type="entry name" value="Cu-R_CopD_dom"/>
</dbReference>
<feature type="transmembrane region" description="Helical" evidence="9">
    <location>
        <begin position="184"/>
        <end position="205"/>
    </location>
</feature>
<evidence type="ECO:0000256" key="6">
    <source>
        <dbReference type="ARBA" id="ARBA00022989"/>
    </source>
</evidence>
<dbReference type="InterPro" id="IPR007348">
    <property type="entry name" value="CopC_dom"/>
</dbReference>
<keyword evidence="7" id="KW-0186">Copper</keyword>
<keyword evidence="6 9" id="KW-1133">Transmembrane helix</keyword>
<sequence length="539" mass="55578">MSGQTATPIAKARSVALWLSRALLWIGLALAQPGLALAHASLVATDPVADAVLVTAPATLTLTFSDEVTPLLVRIIAADGRAIEIADIARRGPMLILTPPSPLRTGSYLVSWRVMSEDGHPVGGSFGFSIGAQAAAAPQLARANSFTLQAAIWTAQLVIDIGLFVGIGGAFFVAWLRPPGRRRVVAICAASGVAALLAVGLAIGLQGLDALEAPASGLATAAVWSAGLRGSFGWSAAAAALGLGLGLVSLRWPRGAARAASAAAMLCVGAALASSGHAASATPRLLASAAVFLHGVSLAFWIGALLPLYAALRAPGEVALPALRRFSRVIPWAVAVLLGSGVALMLIELPRLDALWRSGYGRVLIAKLALVLILLALAAGNRLWLTPRIEAGDTARRWLRRSIVVELAVVAAILGVVGLWRFTPPPAATAAARQPPITTEIRSDRLLAQVSVAAAAGGVEITVALATPAHLPFAAQAVTVTLARPELQIEPITAQARRGDDGRWRATLTAPLPGRWGLGLGILVDDFDKLSLEAPLELP</sequence>
<feature type="transmembrane region" description="Helical" evidence="9">
    <location>
        <begin position="232"/>
        <end position="252"/>
    </location>
</feature>
<dbReference type="GO" id="GO:0005886">
    <property type="term" value="C:plasma membrane"/>
    <property type="evidence" value="ECO:0007669"/>
    <property type="project" value="UniProtKB-SubCell"/>
</dbReference>
<dbReference type="HOGENOM" id="CLU_023176_2_0_5"/>
<proteinExistence type="predicted"/>
<feature type="transmembrane region" description="Helical" evidence="9">
    <location>
        <begin position="150"/>
        <end position="172"/>
    </location>
</feature>
<dbReference type="AlphaFoldDB" id="Q215F9"/>
<dbReference type="Pfam" id="PF05425">
    <property type="entry name" value="CopD"/>
    <property type="match status" value="1"/>
</dbReference>
<dbReference type="GO" id="GO:0042597">
    <property type="term" value="C:periplasmic space"/>
    <property type="evidence" value="ECO:0007669"/>
    <property type="project" value="InterPro"/>
</dbReference>
<dbReference type="GO" id="GO:0006825">
    <property type="term" value="P:copper ion transport"/>
    <property type="evidence" value="ECO:0007669"/>
    <property type="project" value="InterPro"/>
</dbReference>
<dbReference type="Pfam" id="PF05751">
    <property type="entry name" value="FixH"/>
    <property type="match status" value="1"/>
</dbReference>
<keyword evidence="2" id="KW-1003">Cell membrane</keyword>
<evidence type="ECO:0000256" key="4">
    <source>
        <dbReference type="ARBA" id="ARBA00022723"/>
    </source>
</evidence>
<reference evidence="12" key="1">
    <citation type="submission" date="2006-03" db="EMBL/GenBank/DDBJ databases">
        <title>Complete sequence of Rhodopseudomonas palustris BisB18.</title>
        <authorList>
            <consortium name="US DOE Joint Genome Institute"/>
            <person name="Copeland A."/>
            <person name="Lucas S."/>
            <person name="Lapidus A."/>
            <person name="Barry K."/>
            <person name="Detter J.C."/>
            <person name="Glavina del Rio T."/>
            <person name="Hammon N."/>
            <person name="Israni S."/>
            <person name="Dalin E."/>
            <person name="Tice H."/>
            <person name="Pitluck S."/>
            <person name="Chain P."/>
            <person name="Malfatti S."/>
            <person name="Shin M."/>
            <person name="Vergez L."/>
            <person name="Schmutz J."/>
            <person name="Larimer F."/>
            <person name="Land M."/>
            <person name="Hauser L."/>
            <person name="Pelletier D.A."/>
            <person name="Kyrpides N."/>
            <person name="Anderson I."/>
            <person name="Oda Y."/>
            <person name="Harwood C.S."/>
            <person name="Richardson P."/>
        </authorList>
    </citation>
    <scope>NUCLEOTIDE SEQUENCE [LARGE SCALE GENOMIC DNA]</scope>
    <source>
        <strain evidence="12">BisB18</strain>
    </source>
</reference>
<feature type="domain" description="Copper resistance protein D" evidence="11">
    <location>
        <begin position="322"/>
        <end position="420"/>
    </location>
</feature>
<evidence type="ECO:0000256" key="9">
    <source>
        <dbReference type="SAM" id="Phobius"/>
    </source>
</evidence>
<gene>
    <name evidence="12" type="ordered locus">RPC_2426</name>
</gene>
<evidence type="ECO:0000256" key="7">
    <source>
        <dbReference type="ARBA" id="ARBA00023008"/>
    </source>
</evidence>
<keyword evidence="8 9" id="KW-0472">Membrane</keyword>
<keyword evidence="3 9" id="KW-0812">Transmembrane</keyword>
<feature type="transmembrane region" description="Helical" evidence="9">
    <location>
        <begin position="285"/>
        <end position="309"/>
    </location>
</feature>
<evidence type="ECO:0000256" key="1">
    <source>
        <dbReference type="ARBA" id="ARBA00004651"/>
    </source>
</evidence>
<dbReference type="eggNOG" id="COG1276">
    <property type="taxonomic scope" value="Bacteria"/>
</dbReference>
<keyword evidence="5" id="KW-0732">Signal</keyword>
<dbReference type="Pfam" id="PF04234">
    <property type="entry name" value="CopC"/>
    <property type="match status" value="1"/>
</dbReference>
<evidence type="ECO:0000256" key="5">
    <source>
        <dbReference type="ARBA" id="ARBA00022729"/>
    </source>
</evidence>
<protein>
    <submittedName>
        <fullName evidence="12">Copper resistance D</fullName>
    </submittedName>
</protein>
<feature type="transmembrane region" description="Helical" evidence="9">
    <location>
        <begin position="259"/>
        <end position="279"/>
    </location>
</feature>
<feature type="transmembrane region" description="Helical" evidence="9">
    <location>
        <begin position="329"/>
        <end position="347"/>
    </location>
</feature>
<dbReference type="EMBL" id="CP000301">
    <property type="protein sequence ID" value="ABD87977.1"/>
    <property type="molecule type" value="Genomic_DNA"/>
</dbReference>
<evidence type="ECO:0000256" key="3">
    <source>
        <dbReference type="ARBA" id="ARBA00022692"/>
    </source>
</evidence>
<organism evidence="12">
    <name type="scientific">Rhodopseudomonas palustris (strain BisB18)</name>
    <dbReference type="NCBI Taxonomy" id="316056"/>
    <lineage>
        <taxon>Bacteria</taxon>
        <taxon>Pseudomonadati</taxon>
        <taxon>Pseudomonadota</taxon>
        <taxon>Alphaproteobacteria</taxon>
        <taxon>Hyphomicrobiales</taxon>
        <taxon>Nitrobacteraceae</taxon>
        <taxon>Rhodopseudomonas</taxon>
    </lineage>
</organism>
<accession>Q215F9</accession>
<name>Q215F9_RHOPB</name>
<dbReference type="RefSeq" id="WP_011472874.1">
    <property type="nucleotide sequence ID" value="NC_007925.1"/>
</dbReference>
<dbReference type="InterPro" id="IPR032694">
    <property type="entry name" value="CopC/D"/>
</dbReference>
<dbReference type="eggNOG" id="COG2372">
    <property type="taxonomic scope" value="Bacteria"/>
</dbReference>
<dbReference type="GO" id="GO:0046688">
    <property type="term" value="P:response to copper ion"/>
    <property type="evidence" value="ECO:0007669"/>
    <property type="project" value="InterPro"/>
</dbReference>
<dbReference type="InterPro" id="IPR008620">
    <property type="entry name" value="FixH"/>
</dbReference>
<evidence type="ECO:0000256" key="8">
    <source>
        <dbReference type="ARBA" id="ARBA00023136"/>
    </source>
</evidence>
<evidence type="ECO:0000313" key="12">
    <source>
        <dbReference type="EMBL" id="ABD87977.1"/>
    </source>
</evidence>
<keyword evidence="4" id="KW-0479">Metal-binding</keyword>
<dbReference type="STRING" id="316056.RPC_2426"/>
<feature type="transmembrane region" description="Helical" evidence="9">
    <location>
        <begin position="398"/>
        <end position="420"/>
    </location>
</feature>
<dbReference type="GO" id="GO:0005507">
    <property type="term" value="F:copper ion binding"/>
    <property type="evidence" value="ECO:0007669"/>
    <property type="project" value="InterPro"/>
</dbReference>
<feature type="domain" description="CopC" evidence="10">
    <location>
        <begin position="39"/>
        <end position="130"/>
    </location>
</feature>
<dbReference type="PANTHER" id="PTHR34820">
    <property type="entry name" value="INNER MEMBRANE PROTEIN YEBZ"/>
    <property type="match status" value="1"/>
</dbReference>
<evidence type="ECO:0000256" key="2">
    <source>
        <dbReference type="ARBA" id="ARBA00022475"/>
    </source>
</evidence>
<dbReference type="SUPFAM" id="SSF81296">
    <property type="entry name" value="E set domains"/>
    <property type="match status" value="1"/>
</dbReference>
<dbReference type="Gene3D" id="2.60.40.1220">
    <property type="match status" value="1"/>
</dbReference>
<dbReference type="InterPro" id="IPR014756">
    <property type="entry name" value="Ig_E-set"/>
</dbReference>
<dbReference type="InterPro" id="IPR014755">
    <property type="entry name" value="Cu-Rt/internalin_Ig-like"/>
</dbReference>
<dbReference type="KEGG" id="rpc:RPC_2426"/>
<feature type="transmembrane region" description="Helical" evidence="9">
    <location>
        <begin position="359"/>
        <end position="378"/>
    </location>
</feature>
<evidence type="ECO:0000259" key="11">
    <source>
        <dbReference type="Pfam" id="PF05425"/>
    </source>
</evidence>
<comment type="subcellular location">
    <subcellularLocation>
        <location evidence="1">Cell membrane</location>
        <topology evidence="1">Multi-pass membrane protein</topology>
    </subcellularLocation>
</comment>
<evidence type="ECO:0000259" key="10">
    <source>
        <dbReference type="Pfam" id="PF04234"/>
    </source>
</evidence>
<dbReference type="PANTHER" id="PTHR34820:SF4">
    <property type="entry name" value="INNER MEMBRANE PROTEIN YEBZ"/>
    <property type="match status" value="1"/>
</dbReference>